<proteinExistence type="predicted"/>
<feature type="compositionally biased region" description="Basic and acidic residues" evidence="1">
    <location>
        <begin position="7"/>
        <end position="16"/>
    </location>
</feature>
<name>A0ABX9N8I9_9MICO</name>
<organism evidence="3 4">
    <name type="scientific">Clavibacter californiensis</name>
    <dbReference type="NCBI Taxonomy" id="1401995"/>
    <lineage>
        <taxon>Bacteria</taxon>
        <taxon>Bacillati</taxon>
        <taxon>Actinomycetota</taxon>
        <taxon>Actinomycetes</taxon>
        <taxon>Micrococcales</taxon>
        <taxon>Microbacteriaceae</taxon>
        <taxon>Clavibacter</taxon>
    </lineage>
</organism>
<dbReference type="Proteomes" id="UP000265355">
    <property type="component" value="Unassembled WGS sequence"/>
</dbReference>
<keyword evidence="2" id="KW-0472">Membrane</keyword>
<evidence type="ECO:0000256" key="2">
    <source>
        <dbReference type="SAM" id="Phobius"/>
    </source>
</evidence>
<evidence type="ECO:0000313" key="4">
    <source>
        <dbReference type="Proteomes" id="UP000265355"/>
    </source>
</evidence>
<reference evidence="3 4" key="1">
    <citation type="submission" date="2018-08" db="EMBL/GenBank/DDBJ databases">
        <title>Genome Sequence of Clavibacter michiganensis Subspecies type strains, and the Atypical Peach-Colored Strains Isolated from Tomato.</title>
        <authorList>
            <person name="Osdaghi E."/>
            <person name="Portier P."/>
            <person name="Briand M."/>
            <person name="Jacques M.-A."/>
        </authorList>
    </citation>
    <scope>NUCLEOTIDE SEQUENCE [LARGE SCALE GENOMIC DNA]</scope>
    <source>
        <strain evidence="3 4">CFBP 8216</strain>
    </source>
</reference>
<keyword evidence="4" id="KW-1185">Reference proteome</keyword>
<comment type="caution">
    <text evidence="3">The sequence shown here is derived from an EMBL/GenBank/DDBJ whole genome shotgun (WGS) entry which is preliminary data.</text>
</comment>
<protein>
    <submittedName>
        <fullName evidence="3">Uncharacterized protein</fullName>
    </submittedName>
</protein>
<feature type="region of interest" description="Disordered" evidence="1">
    <location>
        <begin position="1"/>
        <end position="25"/>
    </location>
</feature>
<feature type="region of interest" description="Disordered" evidence="1">
    <location>
        <begin position="87"/>
        <end position="115"/>
    </location>
</feature>
<sequence>MGDDDDRAAPRDDQKGTRPAWMRRLTPTEIRDQEDFQNQNAIVKFYAVIPLMVVAVFLPAGPIRGIWIALVIVGYVVWGVRNVMRSSRKPTADKAGRAAPSASGEDRPSSAALGD</sequence>
<evidence type="ECO:0000313" key="3">
    <source>
        <dbReference type="EMBL" id="RII92176.1"/>
    </source>
</evidence>
<feature type="transmembrane region" description="Helical" evidence="2">
    <location>
        <begin position="41"/>
        <end position="60"/>
    </location>
</feature>
<dbReference type="EMBL" id="QWEE01000101">
    <property type="protein sequence ID" value="RII92176.1"/>
    <property type="molecule type" value="Genomic_DNA"/>
</dbReference>
<accession>A0ABX9N8I9</accession>
<dbReference type="RefSeq" id="WP_119373018.1">
    <property type="nucleotide sequence ID" value="NZ_CP040792.1"/>
</dbReference>
<evidence type="ECO:0000256" key="1">
    <source>
        <dbReference type="SAM" id="MobiDB-lite"/>
    </source>
</evidence>
<keyword evidence="2" id="KW-0812">Transmembrane</keyword>
<gene>
    <name evidence="3" type="ORF">DZF98_07690</name>
</gene>
<feature type="transmembrane region" description="Helical" evidence="2">
    <location>
        <begin position="66"/>
        <end position="84"/>
    </location>
</feature>
<keyword evidence="2" id="KW-1133">Transmembrane helix</keyword>